<dbReference type="PANTHER" id="PTHR30349:SF64">
    <property type="entry name" value="PROPHAGE INTEGRASE INTD-RELATED"/>
    <property type="match status" value="1"/>
</dbReference>
<dbReference type="SUPFAM" id="SSF56349">
    <property type="entry name" value="DNA breaking-rejoining enzymes"/>
    <property type="match status" value="1"/>
</dbReference>
<dbReference type="Gene3D" id="1.10.443.10">
    <property type="entry name" value="Intergrase catalytic core"/>
    <property type="match status" value="1"/>
</dbReference>
<organism evidence="5 6">
    <name type="scientific">Candidatus Amulumruptor caecigallinarius</name>
    <dbReference type="NCBI Taxonomy" id="2109911"/>
    <lineage>
        <taxon>Bacteria</taxon>
        <taxon>Pseudomonadati</taxon>
        <taxon>Bacteroidota</taxon>
        <taxon>Bacteroidia</taxon>
        <taxon>Bacteroidales</taxon>
        <taxon>Muribaculaceae</taxon>
        <taxon>Candidatus Amulumruptor</taxon>
    </lineage>
</organism>
<proteinExistence type="inferred from homology"/>
<dbReference type="Pfam" id="PF13102">
    <property type="entry name" value="Phage_int_SAM_5"/>
    <property type="match status" value="1"/>
</dbReference>
<feature type="domain" description="Tyr recombinase" evidence="4">
    <location>
        <begin position="214"/>
        <end position="396"/>
    </location>
</feature>
<dbReference type="InterPro" id="IPR002104">
    <property type="entry name" value="Integrase_catalytic"/>
</dbReference>
<comment type="caution">
    <text evidence="5">The sequence shown here is derived from an EMBL/GenBank/DDBJ whole genome shotgun (WGS) entry which is preliminary data.</text>
</comment>
<dbReference type="GO" id="GO:0003677">
    <property type="term" value="F:DNA binding"/>
    <property type="evidence" value="ECO:0007669"/>
    <property type="project" value="UniProtKB-KW"/>
</dbReference>
<evidence type="ECO:0000259" key="4">
    <source>
        <dbReference type="PROSITE" id="PS51898"/>
    </source>
</evidence>
<dbReference type="PROSITE" id="PS51898">
    <property type="entry name" value="TYR_RECOMBINASE"/>
    <property type="match status" value="1"/>
</dbReference>
<keyword evidence="2" id="KW-0238">DNA-binding</keyword>
<dbReference type="InterPro" id="IPR050090">
    <property type="entry name" value="Tyrosine_recombinase_XerCD"/>
</dbReference>
<dbReference type="AlphaFoldDB" id="A0A921E7P4"/>
<keyword evidence="3" id="KW-0233">DNA recombination</keyword>
<evidence type="ECO:0000256" key="2">
    <source>
        <dbReference type="ARBA" id="ARBA00023125"/>
    </source>
</evidence>
<comment type="similarity">
    <text evidence="1">Belongs to the 'phage' integrase family.</text>
</comment>
<dbReference type="InterPro" id="IPR010998">
    <property type="entry name" value="Integrase_recombinase_N"/>
</dbReference>
<dbReference type="Proteomes" id="UP000711407">
    <property type="component" value="Unassembled WGS sequence"/>
</dbReference>
<dbReference type="EMBL" id="DYXT01000016">
    <property type="protein sequence ID" value="HJE38523.1"/>
    <property type="molecule type" value="Genomic_DNA"/>
</dbReference>
<name>A0A921E7P4_9BACT</name>
<evidence type="ECO:0000256" key="1">
    <source>
        <dbReference type="ARBA" id="ARBA00008857"/>
    </source>
</evidence>
<dbReference type="Pfam" id="PF00589">
    <property type="entry name" value="Phage_integrase"/>
    <property type="match status" value="1"/>
</dbReference>
<dbReference type="InterPro" id="IPR025269">
    <property type="entry name" value="SAM-like_dom"/>
</dbReference>
<dbReference type="PANTHER" id="PTHR30349">
    <property type="entry name" value="PHAGE INTEGRASE-RELATED"/>
    <property type="match status" value="1"/>
</dbReference>
<accession>A0A921E7P4</accession>
<protein>
    <submittedName>
        <fullName evidence="5">Site-specific integrase</fullName>
    </submittedName>
</protein>
<dbReference type="CDD" id="cd01185">
    <property type="entry name" value="INTN1_C_like"/>
    <property type="match status" value="1"/>
</dbReference>
<evidence type="ECO:0000313" key="5">
    <source>
        <dbReference type="EMBL" id="HJE38523.1"/>
    </source>
</evidence>
<evidence type="ECO:0000313" key="6">
    <source>
        <dbReference type="Proteomes" id="UP000711407"/>
    </source>
</evidence>
<dbReference type="GO" id="GO:0006310">
    <property type="term" value="P:DNA recombination"/>
    <property type="evidence" value="ECO:0007669"/>
    <property type="project" value="UniProtKB-KW"/>
</dbReference>
<reference evidence="5" key="1">
    <citation type="journal article" date="2021" name="PeerJ">
        <title>Extensive microbial diversity within the chicken gut microbiome revealed by metagenomics and culture.</title>
        <authorList>
            <person name="Gilroy R."/>
            <person name="Ravi A."/>
            <person name="Getino M."/>
            <person name="Pursley I."/>
            <person name="Horton D.L."/>
            <person name="Alikhan N.F."/>
            <person name="Baker D."/>
            <person name="Gharbi K."/>
            <person name="Hall N."/>
            <person name="Watson M."/>
            <person name="Adriaenssens E.M."/>
            <person name="Foster-Nyarko E."/>
            <person name="Jarju S."/>
            <person name="Secka A."/>
            <person name="Antonio M."/>
            <person name="Oren A."/>
            <person name="Chaudhuri R.R."/>
            <person name="La Ragione R."/>
            <person name="Hildebrand F."/>
            <person name="Pallen M.J."/>
        </authorList>
    </citation>
    <scope>NUCLEOTIDE SEQUENCE</scope>
    <source>
        <strain evidence="5">4100</strain>
    </source>
</reference>
<reference evidence="5" key="2">
    <citation type="submission" date="2021-09" db="EMBL/GenBank/DDBJ databases">
        <authorList>
            <person name="Gilroy R."/>
        </authorList>
    </citation>
    <scope>NUCLEOTIDE SEQUENCE</scope>
    <source>
        <strain evidence="5">4100</strain>
    </source>
</reference>
<evidence type="ECO:0000256" key="3">
    <source>
        <dbReference type="ARBA" id="ARBA00023172"/>
    </source>
</evidence>
<dbReference type="InterPro" id="IPR013762">
    <property type="entry name" value="Integrase-like_cat_sf"/>
</dbReference>
<dbReference type="GO" id="GO:0015074">
    <property type="term" value="P:DNA integration"/>
    <property type="evidence" value="ECO:0007669"/>
    <property type="project" value="InterPro"/>
</dbReference>
<sequence length="403" mass="46098">MATVKVKFRSSSVEERQGTLYYQIIHDRKVRQIGTGYRLYPAEWDSRTSCVRQLSEVMAGRRDYLASLRQRVECDTVRLQSIMAHLAGTGKSYTADKVVELFRLSPGGDGFISFGRKLVTQLHYIGKARTAEAYTTSLNSFERFRGVRADIALDGVDASLMMEYESYLREHDVCPNSSSYYMRNLRAIFNRAADRGLTAPRNPFKHVYTGIDKTVKRALPIEDIRRIRDLDLMLDPSMELARNLFMFSFYTRGMSFVDMAYLKKKDLHNGILSYRRRKTNQQMFVRWESPMQEIVDKYDTADSPYLLPIIKDRCKDARRQYKSAEHLVNAKLKKIGKLLGLTVPLTTYVARHGWASIAKSREVSVSVISEAMGHSSEDVTQIYLASLDASLVDKANSLVLEAL</sequence>
<dbReference type="InterPro" id="IPR011010">
    <property type="entry name" value="DNA_brk_join_enz"/>
</dbReference>
<gene>
    <name evidence="5" type="ORF">K8V47_01990</name>
</gene>
<dbReference type="Gene3D" id="1.10.150.130">
    <property type="match status" value="1"/>
</dbReference>